<dbReference type="EMBL" id="CAVLEF010000279">
    <property type="protein sequence ID" value="CAK1554817.1"/>
    <property type="molecule type" value="Genomic_DNA"/>
</dbReference>
<evidence type="ECO:0000313" key="1">
    <source>
        <dbReference type="EMBL" id="CAK1554817.1"/>
    </source>
</evidence>
<protein>
    <submittedName>
        <fullName evidence="1">Uncharacterized protein</fullName>
    </submittedName>
</protein>
<sequence>MNAYPPVFRGDGPNDKRQAFNGRAKLDWNGIDNYVPVILNLSSLQDDQKKLILLDYVIPVALQWFQFLHLLGPKLSSARLLYSSAG</sequence>
<keyword evidence="2" id="KW-1185">Reference proteome</keyword>
<gene>
    <name evidence="1" type="ORF">LNINA_LOCUS13679</name>
</gene>
<name>A0AAV1JZ42_9NEOP</name>
<dbReference type="AlphaFoldDB" id="A0AAV1JZ42"/>
<reference evidence="1 2" key="1">
    <citation type="submission" date="2023-11" db="EMBL/GenBank/DDBJ databases">
        <authorList>
            <person name="Okamura Y."/>
        </authorList>
    </citation>
    <scope>NUCLEOTIDE SEQUENCE [LARGE SCALE GENOMIC DNA]</scope>
</reference>
<comment type="caution">
    <text evidence="1">The sequence shown here is derived from an EMBL/GenBank/DDBJ whole genome shotgun (WGS) entry which is preliminary data.</text>
</comment>
<accession>A0AAV1JZ42</accession>
<organism evidence="1 2">
    <name type="scientific">Leptosia nina</name>
    <dbReference type="NCBI Taxonomy" id="320188"/>
    <lineage>
        <taxon>Eukaryota</taxon>
        <taxon>Metazoa</taxon>
        <taxon>Ecdysozoa</taxon>
        <taxon>Arthropoda</taxon>
        <taxon>Hexapoda</taxon>
        <taxon>Insecta</taxon>
        <taxon>Pterygota</taxon>
        <taxon>Neoptera</taxon>
        <taxon>Endopterygota</taxon>
        <taxon>Lepidoptera</taxon>
        <taxon>Glossata</taxon>
        <taxon>Ditrysia</taxon>
        <taxon>Papilionoidea</taxon>
        <taxon>Pieridae</taxon>
        <taxon>Pierinae</taxon>
        <taxon>Leptosia</taxon>
    </lineage>
</organism>
<dbReference type="Proteomes" id="UP001497472">
    <property type="component" value="Unassembled WGS sequence"/>
</dbReference>
<evidence type="ECO:0000313" key="2">
    <source>
        <dbReference type="Proteomes" id="UP001497472"/>
    </source>
</evidence>
<proteinExistence type="predicted"/>